<dbReference type="EMBL" id="CP104395">
    <property type="protein sequence ID" value="WEL19798.1"/>
    <property type="molecule type" value="Genomic_DNA"/>
</dbReference>
<sequence>MPLGAPADAPALGAVLQEGNKSSTGFNMSFYGISGLAPPVDTRDAATKGYVDNQVISQSSDDQTLGEVLTQGNDMNGQEITDSQGPITLGGGNVEIPGGRLRVYGEYATTGQTLTVGDDQYGISAQGGDLFLRAANQGFIFRNNSAELVQIMGNGNLNMRGNTVTNTQMLELNSISLPVCDSSTEGNIAYNGTAHYGCDGSSWNQMY</sequence>
<evidence type="ECO:0000313" key="2">
    <source>
        <dbReference type="Proteomes" id="UP001218034"/>
    </source>
</evidence>
<protein>
    <submittedName>
        <fullName evidence="1">Uncharacterized protein</fullName>
    </submittedName>
</protein>
<evidence type="ECO:0000313" key="1">
    <source>
        <dbReference type="EMBL" id="WEL19798.1"/>
    </source>
</evidence>
<dbReference type="Proteomes" id="UP001218034">
    <property type="component" value="Chromosome"/>
</dbReference>
<reference evidence="1 2" key="1">
    <citation type="submission" date="2022-09" db="EMBL/GenBank/DDBJ databases">
        <title>Xylan utilization by haloarchaea-nanohaloarchaea associations.</title>
        <authorList>
            <person name="Yakimov M."/>
        </authorList>
    </citation>
    <scope>NUCLEOTIDE SEQUENCE [LARGE SCALE GENOMIC DNA]</scope>
    <source>
        <strain evidence="1 2">SVXNc</strain>
    </source>
</reference>
<keyword evidence="2" id="KW-1185">Reference proteome</keyword>
<organism evidence="1 2">
    <name type="scientific">Candidatus Nanohalococcus occultus</name>
    <dbReference type="NCBI Taxonomy" id="2978047"/>
    <lineage>
        <taxon>Archaea</taxon>
        <taxon>Candidatus Nanohalarchaeota</taxon>
        <taxon>Candidatus Nanohalarchaeota incertae sedis</taxon>
        <taxon>Candidatus Nanohalococcus</taxon>
    </lineage>
</organism>
<gene>
    <name evidence="1" type="ORF">SVXNc_0791</name>
</gene>
<accession>A0ABY8CF25</accession>
<proteinExistence type="predicted"/>
<name>A0ABY8CF25_9ARCH</name>